<sequence>MRPVEERGREVLAEETTTALVKVLWKCRRSLRCVWVHKPTRRSTQLGDCHLLLQELCLDDCRFQRSPEAEQGPVTKQNFVQIYMVSRGWALRTIVIPGIKMYHHQQLVAVREERGPFRAEEVIKYKYFVTTLKWIFQRM</sequence>
<organism evidence="1 2">
    <name type="scientific">Pleuronectes platessa</name>
    <name type="common">European plaice</name>
    <dbReference type="NCBI Taxonomy" id="8262"/>
    <lineage>
        <taxon>Eukaryota</taxon>
        <taxon>Metazoa</taxon>
        <taxon>Chordata</taxon>
        <taxon>Craniata</taxon>
        <taxon>Vertebrata</taxon>
        <taxon>Euteleostomi</taxon>
        <taxon>Actinopterygii</taxon>
        <taxon>Neopterygii</taxon>
        <taxon>Teleostei</taxon>
        <taxon>Neoteleostei</taxon>
        <taxon>Acanthomorphata</taxon>
        <taxon>Carangaria</taxon>
        <taxon>Pleuronectiformes</taxon>
        <taxon>Pleuronectoidei</taxon>
        <taxon>Pleuronectidae</taxon>
        <taxon>Pleuronectes</taxon>
    </lineage>
</organism>
<evidence type="ECO:0000313" key="1">
    <source>
        <dbReference type="EMBL" id="CAB1449317.1"/>
    </source>
</evidence>
<proteinExistence type="predicted"/>
<name>A0A9N7VB30_PLEPL</name>
<dbReference type="Proteomes" id="UP001153269">
    <property type="component" value="Unassembled WGS sequence"/>
</dbReference>
<protein>
    <submittedName>
        <fullName evidence="1">Uncharacterized protein</fullName>
    </submittedName>
</protein>
<comment type="caution">
    <text evidence="1">The sequence shown here is derived from an EMBL/GenBank/DDBJ whole genome shotgun (WGS) entry which is preliminary data.</text>
</comment>
<keyword evidence="2" id="KW-1185">Reference proteome</keyword>
<dbReference type="AlphaFoldDB" id="A0A9N7VB30"/>
<accession>A0A9N7VB30</accession>
<evidence type="ECO:0000313" key="2">
    <source>
        <dbReference type="Proteomes" id="UP001153269"/>
    </source>
</evidence>
<dbReference type="EMBL" id="CADEAL010004011">
    <property type="protein sequence ID" value="CAB1449317.1"/>
    <property type="molecule type" value="Genomic_DNA"/>
</dbReference>
<reference evidence="1" key="1">
    <citation type="submission" date="2020-03" db="EMBL/GenBank/DDBJ databases">
        <authorList>
            <person name="Weist P."/>
        </authorList>
    </citation>
    <scope>NUCLEOTIDE SEQUENCE</scope>
</reference>
<gene>
    <name evidence="1" type="ORF">PLEPLA_LOCUS36998</name>
</gene>